<dbReference type="InterPro" id="IPR036071">
    <property type="entry name" value="AMMECR1_dom_sf"/>
</dbReference>
<comment type="caution">
    <text evidence="2">The sequence shown here is derived from an EMBL/GenBank/DDBJ whole genome shotgun (WGS) entry which is preliminary data.</text>
</comment>
<name>A0A1V4IDQ4_9CLOT</name>
<dbReference type="PANTHER" id="PTHR13016:SF0">
    <property type="entry name" value="AMME SYNDROME CANDIDATE GENE 1 PROTEIN"/>
    <property type="match status" value="1"/>
</dbReference>
<keyword evidence="2" id="KW-0560">Oxidoreductase</keyword>
<dbReference type="CDD" id="cd07951">
    <property type="entry name" value="ED_3B_N_AMMECR1"/>
    <property type="match status" value="1"/>
</dbReference>
<keyword evidence="3" id="KW-1185">Reference proteome</keyword>
<accession>A0A1V4IDQ4</accession>
<dbReference type="InterPro" id="IPR027623">
    <property type="entry name" value="AmmeMemoSam_A"/>
</dbReference>
<dbReference type="PANTHER" id="PTHR13016">
    <property type="entry name" value="AMMECR1 HOMOLOG"/>
    <property type="match status" value="1"/>
</dbReference>
<dbReference type="OrthoDB" id="159752at2"/>
<dbReference type="EMBL" id="MZGV01000065">
    <property type="protein sequence ID" value="OPJ58049.1"/>
    <property type="molecule type" value="Genomic_DNA"/>
</dbReference>
<dbReference type="Gene3D" id="3.40.830.10">
    <property type="entry name" value="LigB-like"/>
    <property type="match status" value="1"/>
</dbReference>
<dbReference type="Proteomes" id="UP000190080">
    <property type="component" value="Unassembled WGS sequence"/>
</dbReference>
<dbReference type="AlphaFoldDB" id="A0A1V4IDQ4"/>
<dbReference type="EC" id="1.13.11.74" evidence="2"/>
<dbReference type="GO" id="GO:0008198">
    <property type="term" value="F:ferrous iron binding"/>
    <property type="evidence" value="ECO:0007669"/>
    <property type="project" value="InterPro"/>
</dbReference>
<feature type="domain" description="AMMECR1" evidence="1">
    <location>
        <begin position="296"/>
        <end position="468"/>
    </location>
</feature>
<evidence type="ECO:0000259" key="1">
    <source>
        <dbReference type="PROSITE" id="PS51112"/>
    </source>
</evidence>
<dbReference type="InterPro" id="IPR023473">
    <property type="entry name" value="AMMECR1"/>
</dbReference>
<dbReference type="PROSITE" id="PS51112">
    <property type="entry name" value="AMMECR1"/>
    <property type="match status" value="1"/>
</dbReference>
<dbReference type="SUPFAM" id="SSF53213">
    <property type="entry name" value="LigB-like"/>
    <property type="match status" value="1"/>
</dbReference>
<dbReference type="NCBIfam" id="TIGR04336">
    <property type="entry name" value="AmmeMemoSam_B"/>
    <property type="match status" value="1"/>
</dbReference>
<reference evidence="2 3" key="1">
    <citation type="submission" date="2017-03" db="EMBL/GenBank/DDBJ databases">
        <title>Genome sequence of Clostridium oryzae DSM 28571.</title>
        <authorList>
            <person name="Poehlein A."/>
            <person name="Daniel R."/>
        </authorList>
    </citation>
    <scope>NUCLEOTIDE SEQUENCE [LARGE SCALE GENOMIC DNA]</scope>
    <source>
        <strain evidence="2 3">DSM 28571</strain>
    </source>
</reference>
<dbReference type="InterPro" id="IPR002733">
    <property type="entry name" value="AMMECR1_domain"/>
</dbReference>
<evidence type="ECO:0000313" key="3">
    <source>
        <dbReference type="Proteomes" id="UP000190080"/>
    </source>
</evidence>
<dbReference type="EC" id="1.13.11.76" evidence="2"/>
<dbReference type="SUPFAM" id="SSF143447">
    <property type="entry name" value="AMMECR1-like"/>
    <property type="match status" value="1"/>
</dbReference>
<evidence type="ECO:0000313" key="2">
    <source>
        <dbReference type="EMBL" id="OPJ58049.1"/>
    </source>
</evidence>
<dbReference type="Gene3D" id="3.30.700.20">
    <property type="entry name" value="Hypothetical protein ph0010, domain 1"/>
    <property type="match status" value="1"/>
</dbReference>
<proteinExistence type="predicted"/>
<organism evidence="2 3">
    <name type="scientific">Clostridium oryzae</name>
    <dbReference type="NCBI Taxonomy" id="1450648"/>
    <lineage>
        <taxon>Bacteria</taxon>
        <taxon>Bacillati</taxon>
        <taxon>Bacillota</taxon>
        <taxon>Clostridia</taxon>
        <taxon>Eubacteriales</taxon>
        <taxon>Clostridiaceae</taxon>
        <taxon>Clostridium</taxon>
    </lineage>
</organism>
<protein>
    <submittedName>
        <fullName evidence="2">2-aminophenol 1,6-dioxygenase subunit beta</fullName>
        <ecNumber evidence="2">1.13.11.74</ecNumber>
        <ecNumber evidence="2">1.13.11.76</ecNumber>
    </submittedName>
</protein>
<dbReference type="RefSeq" id="WP_079427414.1">
    <property type="nucleotide sequence ID" value="NZ_MZGV01000065.1"/>
</dbReference>
<sequence>MSFEGFYLLPHPPIVIPEIGKGEEKKIQATSSGFDQIAKEIAEKSPDTIITVTPHGTMFQDAVAICGEHELNGSFENFSVPDVSMKVHINTALASSIYEFAQQENIPSIMATDGFLNKYNSYEFLDHGVMVPLYFINKYYKAYKLVHITYAPIGDLDLYRFGMCIRKAVEESDEKIVMIASGDLSHRLKEHGPYGYNPYGEKFDKEFLDCLKNGHVEGVFSIDRDTLINAGECGRRSVVMMLGALDKKKFNGELLSYEGTFGVGYGVMKFNVISENTSMLDKLETARKTAYERKKEGTDPYARLARESLTHYLVSGEELEEFPNYVPDEMKSIKRGVFVSLKKHGELRGCIGTIFPVTDSVAEEIMRNAVEAGMNDPRFYEVEEDELIDIDFSVDVLTEPEPADKEELDPREYGVIVRSGRKTGLLLPDLEEVDTVEKQLDIALQKAGIGSAEEYKIEKFKVLRHKES</sequence>
<keyword evidence="2" id="KW-0223">Dioxygenase</keyword>
<dbReference type="Pfam" id="PF01871">
    <property type="entry name" value="AMMECR1"/>
    <property type="match status" value="1"/>
</dbReference>
<dbReference type="InterPro" id="IPR004183">
    <property type="entry name" value="Xdiol_dOase_suB"/>
</dbReference>
<dbReference type="InterPro" id="IPR027485">
    <property type="entry name" value="AMMECR1_N"/>
</dbReference>
<dbReference type="GO" id="GO:0016702">
    <property type="term" value="F:oxidoreductase activity, acting on single donors with incorporation of molecular oxygen, incorporation of two atoms of oxygen"/>
    <property type="evidence" value="ECO:0007669"/>
    <property type="project" value="UniProtKB-ARBA"/>
</dbReference>
<dbReference type="NCBIfam" id="TIGR04335">
    <property type="entry name" value="AmmeMemoSam_A"/>
    <property type="match status" value="1"/>
</dbReference>
<dbReference type="Pfam" id="PF02900">
    <property type="entry name" value="LigB"/>
    <property type="match status" value="1"/>
</dbReference>
<dbReference type="STRING" id="1450648.CLORY_37910"/>
<dbReference type="Gene3D" id="3.30.1490.150">
    <property type="entry name" value="Hypothetical protein ph0010, domain 2"/>
    <property type="match status" value="1"/>
</dbReference>
<gene>
    <name evidence="2" type="primary">cnbCb</name>
    <name evidence="2" type="ORF">CLORY_37910</name>
</gene>